<dbReference type="GO" id="GO:0005509">
    <property type="term" value="F:calcium ion binding"/>
    <property type="evidence" value="ECO:0007669"/>
    <property type="project" value="InterPro"/>
</dbReference>
<accession>A0A1T2KUP6</accession>
<name>A0A1T2KUP6_9GAMM</name>
<protein>
    <recommendedName>
        <fullName evidence="3">EF-hand domain-containing protein</fullName>
    </recommendedName>
</protein>
<dbReference type="EMBL" id="MPRJ01000033">
    <property type="protein sequence ID" value="OOZ36588.1"/>
    <property type="molecule type" value="Genomic_DNA"/>
</dbReference>
<keyword evidence="2" id="KW-0472">Membrane</keyword>
<dbReference type="OrthoDB" id="7013907at2"/>
<proteinExistence type="predicted"/>
<feature type="region of interest" description="Disordered" evidence="1">
    <location>
        <begin position="130"/>
        <end position="150"/>
    </location>
</feature>
<evidence type="ECO:0000256" key="1">
    <source>
        <dbReference type="SAM" id="MobiDB-lite"/>
    </source>
</evidence>
<dbReference type="RefSeq" id="WP_078486924.1">
    <property type="nucleotide sequence ID" value="NZ_MPRJ01000033.1"/>
</dbReference>
<dbReference type="Proteomes" id="UP000190896">
    <property type="component" value="Unassembled WGS sequence"/>
</dbReference>
<dbReference type="InterPro" id="IPR002048">
    <property type="entry name" value="EF_hand_dom"/>
</dbReference>
<feature type="transmembrane region" description="Helical" evidence="2">
    <location>
        <begin position="295"/>
        <end position="316"/>
    </location>
</feature>
<keyword evidence="2" id="KW-0812">Transmembrane</keyword>
<organism evidence="4 5">
    <name type="scientific">Solemya velesiana gill symbiont</name>
    <dbReference type="NCBI Taxonomy" id="1918948"/>
    <lineage>
        <taxon>Bacteria</taxon>
        <taxon>Pseudomonadati</taxon>
        <taxon>Pseudomonadota</taxon>
        <taxon>Gammaproteobacteria</taxon>
        <taxon>sulfur-oxidizing symbionts</taxon>
    </lineage>
</organism>
<dbReference type="PROSITE" id="PS00018">
    <property type="entry name" value="EF_HAND_1"/>
    <property type="match status" value="1"/>
</dbReference>
<evidence type="ECO:0000259" key="3">
    <source>
        <dbReference type="PROSITE" id="PS50222"/>
    </source>
</evidence>
<dbReference type="AlphaFoldDB" id="A0A1T2KUP6"/>
<evidence type="ECO:0000313" key="5">
    <source>
        <dbReference type="Proteomes" id="UP000190896"/>
    </source>
</evidence>
<feature type="domain" description="EF-hand" evidence="3">
    <location>
        <begin position="217"/>
        <end position="252"/>
    </location>
</feature>
<comment type="caution">
    <text evidence="4">The sequence shown here is derived from an EMBL/GenBank/DDBJ whole genome shotgun (WGS) entry which is preliminary data.</text>
</comment>
<feature type="transmembrane region" description="Helical" evidence="2">
    <location>
        <begin position="15"/>
        <end position="34"/>
    </location>
</feature>
<gene>
    <name evidence="4" type="ORF">BOW51_06470</name>
</gene>
<keyword evidence="5" id="KW-1185">Reference proteome</keyword>
<evidence type="ECO:0000256" key="2">
    <source>
        <dbReference type="SAM" id="Phobius"/>
    </source>
</evidence>
<sequence>MTITEQMLHLSTGEFWLFLLLAVAASGAGFWFAFRSLMRARVIEDTPTAKIRSAQQGYVELNGTALLMDGEPVHAPLTGIECCWYRYKIEKRGDKNWRTVESDSSDNLFLIQDQTGDCIIDPDGAEVTPSDRSVWYGSDREPTERNPKRNPVLQQPLFKVAKFLNTNMSSSFGSRYRYTEERIYSGDMLYAIGLFKSLDDMDHAKSRKELAMQLLREWKRDQGTTLERFDKNGDGQIDMQEWEKARRTAAAEAGKEYTKQMENQVLHTLSSTGSGRHPFLISTLPEFNLVRRYRYYAGGSIIAFFIGGGIAAWMLGAHL</sequence>
<reference evidence="4 5" key="1">
    <citation type="submission" date="2016-11" db="EMBL/GenBank/DDBJ databases">
        <title>Mixed transmission modes and dynamic genome evolution in an obligate animal-bacterial symbiosis.</title>
        <authorList>
            <person name="Russell S.L."/>
            <person name="Corbett-Detig R.B."/>
            <person name="Cavanaugh C.M."/>
        </authorList>
    </citation>
    <scope>NUCLEOTIDE SEQUENCE [LARGE SCALE GENOMIC DNA]</scope>
    <source>
        <strain evidence="4">Se-Cadez</strain>
    </source>
</reference>
<feature type="compositionally biased region" description="Basic and acidic residues" evidence="1">
    <location>
        <begin position="138"/>
        <end position="147"/>
    </location>
</feature>
<evidence type="ECO:0000313" key="4">
    <source>
        <dbReference type="EMBL" id="OOZ36588.1"/>
    </source>
</evidence>
<dbReference type="InterPro" id="IPR018247">
    <property type="entry name" value="EF_Hand_1_Ca_BS"/>
</dbReference>
<keyword evidence="2" id="KW-1133">Transmembrane helix</keyword>
<dbReference type="PROSITE" id="PS50222">
    <property type="entry name" value="EF_HAND_2"/>
    <property type="match status" value="1"/>
</dbReference>